<proteinExistence type="predicted"/>
<dbReference type="SUPFAM" id="SSF142921">
    <property type="entry name" value="WGR domain-like"/>
    <property type="match status" value="1"/>
</dbReference>
<dbReference type="PROSITE" id="PS51977">
    <property type="entry name" value="WGR"/>
    <property type="match status" value="1"/>
</dbReference>
<sequence>MRRFEFVQGTSAKFWMSDVQGNAFIVVYGRLGTPGQRKEKDFPSPDAARREMEKKIAEKLREGYHEVSAAAPAAPTGAKGAAAASAPLALPPRLDLREPTPERVKAAVAALDRLEATRGYRSWALARRVHHARCALERIAGVDPTAHPDLARALEAVLARVIAPLPKDRLPLVHAMRLLDEVDASAFAQIAAGFWKSPPPSHPTTRALTLLQEQLAQLVDPELTLRVASLLLDRPSGDATGWNRRWKALSPHLEAYLARSGTTLKKYLAGLDAGGDPHLAGRIQAMQAAA</sequence>
<keyword evidence="3" id="KW-1185">Reference proteome</keyword>
<dbReference type="CDD" id="cd07996">
    <property type="entry name" value="WGR_MMR_like"/>
    <property type="match status" value="1"/>
</dbReference>
<dbReference type="STRING" id="1192034.CAP_7959"/>
<dbReference type="SMART" id="SM00773">
    <property type="entry name" value="WGR"/>
    <property type="match status" value="1"/>
</dbReference>
<dbReference type="Pfam" id="PF05406">
    <property type="entry name" value="WGR"/>
    <property type="match status" value="1"/>
</dbReference>
<dbReference type="OrthoDB" id="8859114at2"/>
<dbReference type="Proteomes" id="UP000019678">
    <property type="component" value="Unassembled WGS sequence"/>
</dbReference>
<dbReference type="EMBL" id="ASRX01000075">
    <property type="protein sequence ID" value="EYF01640.1"/>
    <property type="molecule type" value="Genomic_DNA"/>
</dbReference>
<reference evidence="2 3" key="1">
    <citation type="submission" date="2013-05" db="EMBL/GenBank/DDBJ databases">
        <title>Genome assembly of Chondromyces apiculatus DSM 436.</title>
        <authorList>
            <person name="Sharma G."/>
            <person name="Khatri I."/>
            <person name="Kaur C."/>
            <person name="Mayilraj S."/>
            <person name="Subramanian S."/>
        </authorList>
    </citation>
    <scope>NUCLEOTIDE SEQUENCE [LARGE SCALE GENOMIC DNA]</scope>
    <source>
        <strain evidence="2 3">DSM 436</strain>
    </source>
</reference>
<dbReference type="eggNOG" id="COG3831">
    <property type="taxonomic scope" value="Bacteria"/>
</dbReference>
<feature type="domain" description="WGR" evidence="1">
    <location>
        <begin position="1"/>
        <end position="78"/>
    </location>
</feature>
<protein>
    <recommendedName>
        <fullName evidence="1">WGR domain-containing protein</fullName>
    </recommendedName>
</protein>
<accession>A0A017SYG2</accession>
<comment type="caution">
    <text evidence="2">The sequence shown here is derived from an EMBL/GenBank/DDBJ whole genome shotgun (WGS) entry which is preliminary data.</text>
</comment>
<evidence type="ECO:0000259" key="1">
    <source>
        <dbReference type="PROSITE" id="PS51977"/>
    </source>
</evidence>
<dbReference type="AlphaFoldDB" id="A0A017SYG2"/>
<name>A0A017SYG2_9BACT</name>
<evidence type="ECO:0000313" key="2">
    <source>
        <dbReference type="EMBL" id="EYF01640.1"/>
    </source>
</evidence>
<dbReference type="InterPro" id="IPR036930">
    <property type="entry name" value="WGR_dom_sf"/>
</dbReference>
<dbReference type="RefSeq" id="WP_044249030.1">
    <property type="nucleotide sequence ID" value="NZ_ASRX01000075.1"/>
</dbReference>
<organism evidence="2 3">
    <name type="scientific">Chondromyces apiculatus DSM 436</name>
    <dbReference type="NCBI Taxonomy" id="1192034"/>
    <lineage>
        <taxon>Bacteria</taxon>
        <taxon>Pseudomonadati</taxon>
        <taxon>Myxococcota</taxon>
        <taxon>Polyangia</taxon>
        <taxon>Polyangiales</taxon>
        <taxon>Polyangiaceae</taxon>
        <taxon>Chondromyces</taxon>
    </lineage>
</organism>
<dbReference type="InterPro" id="IPR008893">
    <property type="entry name" value="WGR_domain"/>
</dbReference>
<evidence type="ECO:0000313" key="3">
    <source>
        <dbReference type="Proteomes" id="UP000019678"/>
    </source>
</evidence>
<dbReference type="InterPro" id="IPR049809">
    <property type="entry name" value="YehF/YfeS-like_WGR"/>
</dbReference>
<dbReference type="Gene3D" id="2.20.140.10">
    <property type="entry name" value="WGR domain"/>
    <property type="match status" value="1"/>
</dbReference>
<gene>
    <name evidence="2" type="ORF">CAP_7959</name>
</gene>